<sequence length="87" mass="9796">MEMATDRKVYFILHLEERDRYSSGMRYEIQLLDTYGQTIARGCVDDQANSLELQGCSIPQPVIEAARKQAIGNGDYVDEAGYSVSPF</sequence>
<proteinExistence type="predicted"/>
<name>A0A517S8D2_9PLAN</name>
<keyword evidence="2" id="KW-1185">Reference proteome</keyword>
<dbReference type="EMBL" id="CP036271">
    <property type="protein sequence ID" value="QDT52384.1"/>
    <property type="molecule type" value="Genomic_DNA"/>
</dbReference>
<evidence type="ECO:0000313" key="2">
    <source>
        <dbReference type="Proteomes" id="UP000315700"/>
    </source>
</evidence>
<organism evidence="1 2">
    <name type="scientific">Caulifigura coniformis</name>
    <dbReference type="NCBI Taxonomy" id="2527983"/>
    <lineage>
        <taxon>Bacteria</taxon>
        <taxon>Pseudomonadati</taxon>
        <taxon>Planctomycetota</taxon>
        <taxon>Planctomycetia</taxon>
        <taxon>Planctomycetales</taxon>
        <taxon>Planctomycetaceae</taxon>
        <taxon>Caulifigura</taxon>
    </lineage>
</organism>
<dbReference type="Proteomes" id="UP000315700">
    <property type="component" value="Chromosome"/>
</dbReference>
<dbReference type="OrthoDB" id="9919922at2"/>
<gene>
    <name evidence="1" type="ORF">Pan44_03940</name>
</gene>
<dbReference type="RefSeq" id="WP_145026707.1">
    <property type="nucleotide sequence ID" value="NZ_CP036271.1"/>
</dbReference>
<evidence type="ECO:0000313" key="1">
    <source>
        <dbReference type="EMBL" id="QDT52384.1"/>
    </source>
</evidence>
<dbReference type="AlphaFoldDB" id="A0A517S8D2"/>
<accession>A0A517S8D2</accession>
<dbReference type="KEGG" id="ccos:Pan44_03940"/>
<dbReference type="InParanoid" id="A0A517S8D2"/>
<reference evidence="1 2" key="1">
    <citation type="submission" date="2019-02" db="EMBL/GenBank/DDBJ databases">
        <title>Deep-cultivation of Planctomycetes and their phenomic and genomic characterization uncovers novel biology.</title>
        <authorList>
            <person name="Wiegand S."/>
            <person name="Jogler M."/>
            <person name="Boedeker C."/>
            <person name="Pinto D."/>
            <person name="Vollmers J."/>
            <person name="Rivas-Marin E."/>
            <person name="Kohn T."/>
            <person name="Peeters S.H."/>
            <person name="Heuer A."/>
            <person name="Rast P."/>
            <person name="Oberbeckmann S."/>
            <person name="Bunk B."/>
            <person name="Jeske O."/>
            <person name="Meyerdierks A."/>
            <person name="Storesund J.E."/>
            <person name="Kallscheuer N."/>
            <person name="Luecker S."/>
            <person name="Lage O.M."/>
            <person name="Pohl T."/>
            <person name="Merkel B.J."/>
            <person name="Hornburger P."/>
            <person name="Mueller R.-W."/>
            <person name="Bruemmer F."/>
            <person name="Labrenz M."/>
            <person name="Spormann A.M."/>
            <person name="Op den Camp H."/>
            <person name="Overmann J."/>
            <person name="Amann R."/>
            <person name="Jetten M.S.M."/>
            <person name="Mascher T."/>
            <person name="Medema M.H."/>
            <person name="Devos D.P."/>
            <person name="Kaster A.-K."/>
            <person name="Ovreas L."/>
            <person name="Rohde M."/>
            <person name="Galperin M.Y."/>
            <person name="Jogler C."/>
        </authorList>
    </citation>
    <scope>NUCLEOTIDE SEQUENCE [LARGE SCALE GENOMIC DNA]</scope>
    <source>
        <strain evidence="1 2">Pan44</strain>
    </source>
</reference>
<protein>
    <submittedName>
        <fullName evidence="1">Uncharacterized protein</fullName>
    </submittedName>
</protein>